<dbReference type="EMBL" id="JAERQM010000002">
    <property type="protein sequence ID" value="MBU8544190.1"/>
    <property type="molecule type" value="Genomic_DNA"/>
</dbReference>
<sequence length="223" mass="24159">MQADVLRRRPGRDPMPEAARSRLLCDAAASIFLRDGYGAARMDEVARAAGMSKRTLYQLFPSKAALFEATVGTALAPLHLDTELEREPELEQALTGTLLMAARHLLAPRQTALFRLVIAEGQRSPELAEAFHRVKLKAGASPLQRRIAVEMQAGHLAPGDPEQASRLLFGMVLGGPQMMMMLGLMPPPDDAQLQDLVRNAVGIYLRGALAAPQPPGMPPNSPR</sequence>
<reference evidence="4 5" key="1">
    <citation type="submission" date="2021-01" db="EMBL/GenBank/DDBJ databases">
        <title>Roseomonas sp. nov, a bacterium isolated from an oil production mixture in Yumen Oilfield.</title>
        <authorList>
            <person name="Wu D."/>
        </authorList>
    </citation>
    <scope>NUCLEOTIDE SEQUENCE [LARGE SCALE GENOMIC DNA]</scope>
    <source>
        <strain evidence="4 5">ROY-5-3</strain>
    </source>
</reference>
<protein>
    <submittedName>
        <fullName evidence="4">TetR/AcrR family transcriptional regulator</fullName>
    </submittedName>
</protein>
<dbReference type="PANTHER" id="PTHR30055">
    <property type="entry name" value="HTH-TYPE TRANSCRIPTIONAL REGULATOR RUTR"/>
    <property type="match status" value="1"/>
</dbReference>
<evidence type="ECO:0000259" key="3">
    <source>
        <dbReference type="PROSITE" id="PS50977"/>
    </source>
</evidence>
<dbReference type="PROSITE" id="PS50977">
    <property type="entry name" value="HTH_TETR_2"/>
    <property type="match status" value="1"/>
</dbReference>
<keyword evidence="5" id="KW-1185">Reference proteome</keyword>
<accession>A0ABS6H670</accession>
<dbReference type="RefSeq" id="WP_216875106.1">
    <property type="nucleotide sequence ID" value="NZ_JAERQM010000002.1"/>
</dbReference>
<organism evidence="4 5">
    <name type="scientific">Falsiroseomonas oleicola</name>
    <dbReference type="NCBI Taxonomy" id="2801474"/>
    <lineage>
        <taxon>Bacteria</taxon>
        <taxon>Pseudomonadati</taxon>
        <taxon>Pseudomonadota</taxon>
        <taxon>Alphaproteobacteria</taxon>
        <taxon>Acetobacterales</taxon>
        <taxon>Roseomonadaceae</taxon>
        <taxon>Falsiroseomonas</taxon>
    </lineage>
</organism>
<dbReference type="Pfam" id="PF00440">
    <property type="entry name" value="TetR_N"/>
    <property type="match status" value="1"/>
</dbReference>
<evidence type="ECO:0000313" key="5">
    <source>
        <dbReference type="Proteomes" id="UP000689967"/>
    </source>
</evidence>
<dbReference type="Pfam" id="PF14246">
    <property type="entry name" value="TetR_C_7"/>
    <property type="match status" value="1"/>
</dbReference>
<dbReference type="Proteomes" id="UP000689967">
    <property type="component" value="Unassembled WGS sequence"/>
</dbReference>
<proteinExistence type="predicted"/>
<dbReference type="InterPro" id="IPR050109">
    <property type="entry name" value="HTH-type_TetR-like_transc_reg"/>
</dbReference>
<keyword evidence="1 2" id="KW-0238">DNA-binding</keyword>
<name>A0ABS6H670_9PROT</name>
<evidence type="ECO:0000256" key="1">
    <source>
        <dbReference type="ARBA" id="ARBA00023125"/>
    </source>
</evidence>
<evidence type="ECO:0000313" key="4">
    <source>
        <dbReference type="EMBL" id="MBU8544190.1"/>
    </source>
</evidence>
<dbReference type="InterPro" id="IPR039536">
    <property type="entry name" value="TetR_C_Proteobacteria"/>
</dbReference>
<feature type="DNA-binding region" description="H-T-H motif" evidence="2">
    <location>
        <begin position="41"/>
        <end position="60"/>
    </location>
</feature>
<dbReference type="PANTHER" id="PTHR30055:SF223">
    <property type="entry name" value="HTH-TYPE TRANSCRIPTIONAL REGULATOR UIDR"/>
    <property type="match status" value="1"/>
</dbReference>
<comment type="caution">
    <text evidence="4">The sequence shown here is derived from an EMBL/GenBank/DDBJ whole genome shotgun (WGS) entry which is preliminary data.</text>
</comment>
<evidence type="ECO:0000256" key="2">
    <source>
        <dbReference type="PROSITE-ProRule" id="PRU00335"/>
    </source>
</evidence>
<gene>
    <name evidence="4" type="ORF">JJQ90_10760</name>
</gene>
<feature type="domain" description="HTH tetR-type" evidence="3">
    <location>
        <begin position="18"/>
        <end position="78"/>
    </location>
</feature>
<dbReference type="InterPro" id="IPR001647">
    <property type="entry name" value="HTH_TetR"/>
</dbReference>